<reference evidence="2 3" key="1">
    <citation type="submission" date="2018-12" db="EMBL/GenBank/DDBJ databases">
        <authorList>
            <person name="Yu L."/>
        </authorList>
    </citation>
    <scope>NUCLEOTIDE SEQUENCE [LARGE SCALE GENOMIC DNA]</scope>
    <source>
        <strain evidence="2 3">S5H2222</strain>
    </source>
</reference>
<keyword evidence="3" id="KW-1185">Reference proteome</keyword>
<dbReference type="OrthoDB" id="2644512at2"/>
<dbReference type="PROSITE" id="PS51257">
    <property type="entry name" value="PROKAR_LIPOPROTEIN"/>
    <property type="match status" value="1"/>
</dbReference>
<dbReference type="EMBL" id="RXNR01000040">
    <property type="protein sequence ID" value="RTQ91464.1"/>
    <property type="molecule type" value="Genomic_DNA"/>
</dbReference>
<name>A0A431UQ34_9BACI</name>
<organism evidence="2 3">
    <name type="scientific">Lysinibacillus telephonicus</name>
    <dbReference type="NCBI Taxonomy" id="1714840"/>
    <lineage>
        <taxon>Bacteria</taxon>
        <taxon>Bacillati</taxon>
        <taxon>Bacillota</taxon>
        <taxon>Bacilli</taxon>
        <taxon>Bacillales</taxon>
        <taxon>Bacillaceae</taxon>
        <taxon>Lysinibacillus</taxon>
    </lineage>
</organism>
<evidence type="ECO:0000313" key="3">
    <source>
        <dbReference type="Proteomes" id="UP000276349"/>
    </source>
</evidence>
<dbReference type="RefSeq" id="WP_126295084.1">
    <property type="nucleotide sequence ID" value="NZ_CP155468.1"/>
</dbReference>
<evidence type="ECO:0000313" key="2">
    <source>
        <dbReference type="EMBL" id="RTQ91464.1"/>
    </source>
</evidence>
<keyword evidence="1" id="KW-0812">Transmembrane</keyword>
<evidence type="ECO:0000256" key="1">
    <source>
        <dbReference type="SAM" id="Phobius"/>
    </source>
</evidence>
<dbReference type="Proteomes" id="UP000276349">
    <property type="component" value="Unassembled WGS sequence"/>
</dbReference>
<feature type="transmembrane region" description="Helical" evidence="1">
    <location>
        <begin position="55"/>
        <end position="74"/>
    </location>
</feature>
<sequence>MRYYFDFLLAVVLTSLSYFVGSCLFSNGLSLLHAFIIGSAVVLLGAVTEALKAPIWLIILVPFPIGMIILFLFLDEPVQIWFITYLMTLAFYSVIHVFMSFFFKFHSLIPAWKLSK</sequence>
<protein>
    <submittedName>
        <fullName evidence="2">Uncharacterized protein</fullName>
    </submittedName>
</protein>
<proteinExistence type="predicted"/>
<accession>A0A431UQ34</accession>
<comment type="caution">
    <text evidence="2">The sequence shown here is derived from an EMBL/GenBank/DDBJ whole genome shotgun (WGS) entry which is preliminary data.</text>
</comment>
<gene>
    <name evidence="2" type="ORF">EKG35_13540</name>
</gene>
<feature type="transmembrane region" description="Helical" evidence="1">
    <location>
        <begin position="80"/>
        <end position="103"/>
    </location>
</feature>
<keyword evidence="1" id="KW-1133">Transmembrane helix</keyword>
<dbReference type="AlphaFoldDB" id="A0A431UQ34"/>
<keyword evidence="1" id="KW-0472">Membrane</keyword>